<evidence type="ECO:0000256" key="11">
    <source>
        <dbReference type="PROSITE-ProRule" id="PRU00035"/>
    </source>
</evidence>
<dbReference type="PANTHER" id="PTHR13808:SF1">
    <property type="entry name" value="HISTONE ACETYLTRANSFERASE"/>
    <property type="match status" value="1"/>
</dbReference>
<comment type="catalytic activity">
    <reaction evidence="10">
        <text>L-lysyl-[protein] + acetyl-CoA = N(6)-acetyl-L-lysyl-[protein] + CoA + H(+)</text>
        <dbReference type="Rhea" id="RHEA:45948"/>
        <dbReference type="Rhea" id="RHEA-COMP:9752"/>
        <dbReference type="Rhea" id="RHEA-COMP:10731"/>
        <dbReference type="ChEBI" id="CHEBI:15378"/>
        <dbReference type="ChEBI" id="CHEBI:29969"/>
        <dbReference type="ChEBI" id="CHEBI:57287"/>
        <dbReference type="ChEBI" id="CHEBI:57288"/>
        <dbReference type="ChEBI" id="CHEBI:61930"/>
        <dbReference type="EC" id="2.3.1.48"/>
    </reaction>
</comment>
<feature type="signal peptide" evidence="13">
    <location>
        <begin position="1"/>
        <end position="19"/>
    </location>
</feature>
<comment type="subcellular location">
    <subcellularLocation>
        <location evidence="2">Nucleus</location>
    </subcellularLocation>
</comment>
<feature type="domain" description="CBP/p300-type HAT" evidence="15">
    <location>
        <begin position="957"/>
        <end position="1325"/>
    </location>
</feature>
<feature type="compositionally biased region" description="Basic and acidic residues" evidence="12">
    <location>
        <begin position="501"/>
        <end position="510"/>
    </location>
</feature>
<evidence type="ECO:0000256" key="13">
    <source>
        <dbReference type="SAM" id="SignalP"/>
    </source>
</evidence>
<proteinExistence type="predicted"/>
<feature type="region of interest" description="Disordered" evidence="12">
    <location>
        <begin position="499"/>
        <end position="579"/>
    </location>
</feature>
<feature type="compositionally biased region" description="Low complexity" evidence="12">
    <location>
        <begin position="559"/>
        <end position="569"/>
    </location>
</feature>
<dbReference type="InterPro" id="IPR011011">
    <property type="entry name" value="Znf_FYVE_PHD"/>
</dbReference>
<evidence type="ECO:0000256" key="4">
    <source>
        <dbReference type="ARBA" id="ARBA00022679"/>
    </source>
</evidence>
<dbReference type="SMART" id="SM00297">
    <property type="entry name" value="BROMO"/>
    <property type="match status" value="1"/>
</dbReference>
<organism evidence="17 18">
    <name type="scientific">Aphanomyces astaci</name>
    <name type="common">Crayfish plague agent</name>
    <dbReference type="NCBI Taxonomy" id="112090"/>
    <lineage>
        <taxon>Eukaryota</taxon>
        <taxon>Sar</taxon>
        <taxon>Stramenopiles</taxon>
        <taxon>Oomycota</taxon>
        <taxon>Saprolegniomycetes</taxon>
        <taxon>Saprolegniales</taxon>
        <taxon>Verrucalvaceae</taxon>
        <taxon>Aphanomyces</taxon>
    </lineage>
</organism>
<evidence type="ECO:0000256" key="10">
    <source>
        <dbReference type="ARBA" id="ARBA00048017"/>
    </source>
</evidence>
<evidence type="ECO:0000256" key="1">
    <source>
        <dbReference type="ARBA" id="ARBA00002581"/>
    </source>
</evidence>
<feature type="region of interest" description="Disordered" evidence="12">
    <location>
        <begin position="436"/>
        <end position="475"/>
    </location>
</feature>
<feature type="compositionally biased region" description="Basic residues" evidence="12">
    <location>
        <begin position="511"/>
        <end position="521"/>
    </location>
</feature>
<dbReference type="SUPFAM" id="SSF49785">
    <property type="entry name" value="Galactose-binding domain-like"/>
    <property type="match status" value="1"/>
</dbReference>
<reference evidence="18 19" key="1">
    <citation type="submission" date="2018-08" db="EMBL/GenBank/DDBJ databases">
        <title>Aphanomyces genome sequencing and annotation.</title>
        <authorList>
            <person name="Minardi D."/>
            <person name="Oidtmann B."/>
            <person name="Van Der Giezen M."/>
            <person name="Studholme D.J."/>
        </authorList>
    </citation>
    <scope>NUCLEOTIDE SEQUENCE [LARGE SCALE GENOMIC DNA]</scope>
    <source>
        <strain evidence="17 18">Da</strain>
        <strain evidence="16 19">Sv</strain>
    </source>
</reference>
<accession>A0A3R6Z5K4</accession>
<evidence type="ECO:0000256" key="5">
    <source>
        <dbReference type="ARBA" id="ARBA00022853"/>
    </source>
</evidence>
<dbReference type="GO" id="GO:0005634">
    <property type="term" value="C:nucleus"/>
    <property type="evidence" value="ECO:0007669"/>
    <property type="project" value="UniProtKB-SubCell"/>
</dbReference>
<evidence type="ECO:0000256" key="12">
    <source>
        <dbReference type="SAM" id="MobiDB-lite"/>
    </source>
</evidence>
<dbReference type="Gene3D" id="1.20.920.10">
    <property type="entry name" value="Bromodomain-like"/>
    <property type="match status" value="1"/>
</dbReference>
<dbReference type="PROSITE" id="PS50014">
    <property type="entry name" value="BROMODOMAIN_2"/>
    <property type="match status" value="1"/>
</dbReference>
<dbReference type="EC" id="2.3.1.48" evidence="3"/>
<dbReference type="Pfam" id="PF00439">
    <property type="entry name" value="Bromodomain"/>
    <property type="match status" value="1"/>
</dbReference>
<dbReference type="Pfam" id="PF08214">
    <property type="entry name" value="HAT_KAT11"/>
    <property type="match status" value="1"/>
</dbReference>
<feature type="chain" id="PRO_5035664619" description="histone acetyltransferase" evidence="13">
    <location>
        <begin position="20"/>
        <end position="1381"/>
    </location>
</feature>
<keyword evidence="4" id="KW-0808">Transferase</keyword>
<dbReference type="Proteomes" id="UP000285430">
    <property type="component" value="Unassembled WGS sequence"/>
</dbReference>
<dbReference type="GO" id="GO:0005667">
    <property type="term" value="C:transcription regulator complex"/>
    <property type="evidence" value="ECO:0007669"/>
    <property type="project" value="TreeGrafter"/>
</dbReference>
<dbReference type="SUPFAM" id="SSF47370">
    <property type="entry name" value="Bromodomain"/>
    <property type="match status" value="1"/>
</dbReference>
<dbReference type="Proteomes" id="UP000285712">
    <property type="component" value="Unassembled WGS sequence"/>
</dbReference>
<dbReference type="Gene3D" id="2.60.120.260">
    <property type="entry name" value="Galactose-binding domain-like"/>
    <property type="match status" value="1"/>
</dbReference>
<dbReference type="GO" id="GO:0000123">
    <property type="term" value="C:histone acetyltransferase complex"/>
    <property type="evidence" value="ECO:0007669"/>
    <property type="project" value="TreeGrafter"/>
</dbReference>
<feature type="domain" description="Bromo" evidence="14">
    <location>
        <begin position="711"/>
        <end position="775"/>
    </location>
</feature>
<evidence type="ECO:0000313" key="16">
    <source>
        <dbReference type="EMBL" id="RHY90397.1"/>
    </source>
</evidence>
<evidence type="ECO:0000313" key="19">
    <source>
        <dbReference type="Proteomes" id="UP000285712"/>
    </source>
</evidence>
<evidence type="ECO:0000256" key="6">
    <source>
        <dbReference type="ARBA" id="ARBA00023015"/>
    </source>
</evidence>
<feature type="compositionally biased region" description="Basic and acidic residues" evidence="12">
    <location>
        <begin position="546"/>
        <end position="556"/>
    </location>
</feature>
<name>A0A3R6Z5K4_APHAT</name>
<evidence type="ECO:0000256" key="8">
    <source>
        <dbReference type="ARBA" id="ARBA00023163"/>
    </source>
</evidence>
<sequence length="1381" mass="155538">MGVVGVVLLLLLLPPWVEAVVSLPNLEFNAALGQIPHASSYYKFDLNPILDTKYVPGTFLAASCFQYVILYDLEGNAIDGLVMQTSWWSSGSIDENVFFQVNFTAESPIISKVVVRWHGYLAAKTYAVKTSYSGYDATFVVFNTFENVSPAWDRVDTVVPWSNSSVKFNFLRLEIQSPVQCNPNITVRCDNRRLASDEGPIYGIREVEVWAASQKSGGFKHADRSGWPPNAISLSLSTIPCHKQSSTQHWAMYDDYPLADAEVSDDDDDVEMVLKGGGFSPTTDLSVVTELPSTYLRASRVRSVVRIRSTYDDDEHMPTTPEQAHTYGATPPSHDAKNPRTPNTDSGNRQHHVAFILHRSPEMNVQRSAQYTVLLARQKERYWNVTPASVEFLVERSLDFVGSFRGRSTAKTVARYILWKQFTGLLDSKRSLERKLRAARMSKDPTASSSRRRDAPSSTITAPPSNDDTDGFARYKGVKPHSMAESVILDRLKQTLKCSTLKRDPATSDPHHRRKKAKTPKHTSSSRSVDGKRSFFTDTAAPSYADKAKQPMDPRRRVLVPSSPSVVNQQPPPADPRRRRRLLLNELPSSSKASKSPVQEQHHHTLDRAYADFAASPKPRKRARTDPSPRPLYIPPTSHVTGASASLPENWKWRPLTQDIKPIRPFDGMSVEQIEDHLRSIKVEGRMSRFRRFGALLQKLMDHPRNCGGVFNTPVDPVGMNLPTYTSIVRHPMDLGTIKARLESAQYASPEELAADVRLVFTNAMAFNARNHWVHVNADALLAHFNETWSVDKLDESKAGGHACDVCCGHTCAACDQRCLELLVPFSQCFGNCGTTFRKGSTYFVTRDGTRVWCAKCRNKSMKEERILQEDDECFQNPLLSRRNTLPTASEVSAWLIKRKMDVGVEPWVCCSCCGRWMHQVCVLFNPVEAAYDTANKFVCPHCQLQSRRMSSIPPSFLDCTSLPETELSRFLEANLGDAAGDAIDSLCVRTMTFTGQESHLPTEMVHLFQSNARVVRQHGTTREDLVVDVPDKLTHNTKTIFLFQKHHGVDVCLFAMYVQEYDDSVEYAPNRRSVYLAYIDSVRYMEPASIRTGVYHSILTSYFDYIRRHGMERVYIWSCPPQRSQSYVFWCHPPFQKTPSGDHLRSWYKQVLDKAQARGIIQSYGTLYDRHVADVAAQWKKDAAKGDGGGGSSFLWPGGTGMLPLFDGDFIPGELDRIARALKAKHKPRRDKEPPTPPCLKDAFASFLTAMKAMRDDLLQVDLCRSNEGAVVPAKDPPTKLPPFVGSRFAFHQMSSHASYQFDSLRRAKHSTMMLLHQMINASVPQCNTFCHECALLITHADHWFCRTCAHFSLCDWCHAHHGPDHPHLLYRGLDDDEGT</sequence>
<evidence type="ECO:0000313" key="17">
    <source>
        <dbReference type="EMBL" id="RHZ34319.1"/>
    </source>
</evidence>
<keyword evidence="13" id="KW-0732">Signal</keyword>
<keyword evidence="8" id="KW-0804">Transcription</keyword>
<dbReference type="InterPro" id="IPR013178">
    <property type="entry name" value="Histone_AcTrfase_Rtt109/CBP"/>
</dbReference>
<evidence type="ECO:0000313" key="18">
    <source>
        <dbReference type="Proteomes" id="UP000285430"/>
    </source>
</evidence>
<dbReference type="GO" id="GO:0004402">
    <property type="term" value="F:histone acetyltransferase activity"/>
    <property type="evidence" value="ECO:0007669"/>
    <property type="project" value="InterPro"/>
</dbReference>
<dbReference type="InterPro" id="IPR008979">
    <property type="entry name" value="Galactose-bd-like_sf"/>
</dbReference>
<dbReference type="EMBL" id="QUTH01000317">
    <property type="protein sequence ID" value="RHZ34319.1"/>
    <property type="molecule type" value="Genomic_DNA"/>
</dbReference>
<comment type="caution">
    <text evidence="17">The sequence shown here is derived from an EMBL/GenBank/DDBJ whole genome shotgun (WGS) entry which is preliminary data.</text>
</comment>
<dbReference type="SMART" id="SM01250">
    <property type="entry name" value="KAT11"/>
    <property type="match status" value="1"/>
</dbReference>
<dbReference type="InterPro" id="IPR036427">
    <property type="entry name" value="Bromodomain-like_sf"/>
</dbReference>
<dbReference type="EMBL" id="QUTG01003762">
    <property type="protein sequence ID" value="RHY90397.1"/>
    <property type="molecule type" value="Genomic_DNA"/>
</dbReference>
<feature type="region of interest" description="Disordered" evidence="12">
    <location>
        <begin position="610"/>
        <end position="641"/>
    </location>
</feature>
<keyword evidence="5" id="KW-0156">Chromatin regulator</keyword>
<evidence type="ECO:0000259" key="14">
    <source>
        <dbReference type="PROSITE" id="PS50014"/>
    </source>
</evidence>
<evidence type="ECO:0000256" key="3">
    <source>
        <dbReference type="ARBA" id="ARBA00013184"/>
    </source>
</evidence>
<dbReference type="VEuPathDB" id="FungiDB:H257_07676"/>
<protein>
    <recommendedName>
        <fullName evidence="3">histone acetyltransferase</fullName>
        <ecNumber evidence="3">2.3.1.48</ecNumber>
    </recommendedName>
</protein>
<dbReference type="GO" id="GO:0031490">
    <property type="term" value="F:chromatin DNA binding"/>
    <property type="evidence" value="ECO:0007669"/>
    <property type="project" value="TreeGrafter"/>
</dbReference>
<gene>
    <name evidence="16" type="ORF">DYB35_004087</name>
    <name evidence="17" type="ORF">DYB37_006612</name>
</gene>
<keyword evidence="6" id="KW-0805">Transcription regulation</keyword>
<dbReference type="InterPro" id="IPR031162">
    <property type="entry name" value="CBP_P300_HAT"/>
</dbReference>
<dbReference type="PROSITE" id="PS00633">
    <property type="entry name" value="BROMODOMAIN_1"/>
    <property type="match status" value="1"/>
</dbReference>
<dbReference type="PRINTS" id="PR00503">
    <property type="entry name" value="BROMODOMAIN"/>
</dbReference>
<evidence type="ECO:0000256" key="2">
    <source>
        <dbReference type="ARBA" id="ARBA00004123"/>
    </source>
</evidence>
<dbReference type="Gene3D" id="3.30.40.10">
    <property type="entry name" value="Zinc/RING finger domain, C3HC4 (zinc finger)"/>
    <property type="match status" value="1"/>
</dbReference>
<comment type="function">
    <text evidence="1">Acetyltransferase enzyme. Acetylates histones, giving a specific tag for transcriptional activation.</text>
</comment>
<keyword evidence="9" id="KW-0539">Nucleus</keyword>
<dbReference type="PROSITE" id="PS51727">
    <property type="entry name" value="CBP_P300_HAT"/>
    <property type="match status" value="1"/>
</dbReference>
<dbReference type="SUPFAM" id="SSF57903">
    <property type="entry name" value="FYVE/PHD zinc finger"/>
    <property type="match status" value="1"/>
</dbReference>
<evidence type="ECO:0000259" key="15">
    <source>
        <dbReference type="PROSITE" id="PS51727"/>
    </source>
</evidence>
<dbReference type="InterPro" id="IPR001487">
    <property type="entry name" value="Bromodomain"/>
</dbReference>
<evidence type="ECO:0000256" key="7">
    <source>
        <dbReference type="ARBA" id="ARBA00023117"/>
    </source>
</evidence>
<dbReference type="VEuPathDB" id="FungiDB:H257_07677"/>
<evidence type="ECO:0000256" key="9">
    <source>
        <dbReference type="ARBA" id="ARBA00023242"/>
    </source>
</evidence>
<dbReference type="InterPro" id="IPR013083">
    <property type="entry name" value="Znf_RING/FYVE/PHD"/>
</dbReference>
<feature type="region of interest" description="Disordered" evidence="12">
    <location>
        <begin position="312"/>
        <end position="348"/>
    </location>
</feature>
<dbReference type="GO" id="GO:0003713">
    <property type="term" value="F:transcription coactivator activity"/>
    <property type="evidence" value="ECO:0007669"/>
    <property type="project" value="TreeGrafter"/>
</dbReference>
<dbReference type="SUPFAM" id="SSF57850">
    <property type="entry name" value="RING/U-box"/>
    <property type="match status" value="1"/>
</dbReference>
<dbReference type="InterPro" id="IPR018359">
    <property type="entry name" value="Bromodomain_CS"/>
</dbReference>
<dbReference type="PANTHER" id="PTHR13808">
    <property type="entry name" value="CBP/P300-RELATED"/>
    <property type="match status" value="1"/>
</dbReference>
<keyword evidence="7 11" id="KW-0103">Bromodomain</keyword>
<dbReference type="GO" id="GO:0045944">
    <property type="term" value="P:positive regulation of transcription by RNA polymerase II"/>
    <property type="evidence" value="ECO:0007669"/>
    <property type="project" value="TreeGrafter"/>
</dbReference>